<dbReference type="OrthoDB" id="2190329at2759"/>
<protein>
    <submittedName>
        <fullName evidence="2">Uncharacterized protein</fullName>
    </submittedName>
</protein>
<feature type="transmembrane region" description="Helical" evidence="1">
    <location>
        <begin position="226"/>
        <end position="245"/>
    </location>
</feature>
<evidence type="ECO:0000256" key="1">
    <source>
        <dbReference type="SAM" id="Phobius"/>
    </source>
</evidence>
<gene>
    <name evidence="2" type="ORF">M896_080780</name>
</gene>
<reference evidence="2 3" key="1">
    <citation type="journal article" date="2014" name="MBio">
        <title>The Ordospora colligata genome; evolution of extreme reduction in microsporidia and host-to-parasite horizontal gene transfer.</title>
        <authorList>
            <person name="Pombert J.-F."/>
            <person name="Haag K.L."/>
            <person name="Beidas S."/>
            <person name="Ebert D."/>
            <person name="Keeling P.J."/>
        </authorList>
    </citation>
    <scope>NUCLEOTIDE SEQUENCE [LARGE SCALE GENOMIC DNA]</scope>
    <source>
        <strain evidence="2 3">OC4</strain>
    </source>
</reference>
<dbReference type="AlphaFoldDB" id="A0A0B2UJ38"/>
<keyword evidence="1" id="KW-1133">Transmembrane helix</keyword>
<dbReference type="InParanoid" id="A0A0B2UJ38"/>
<dbReference type="RefSeq" id="XP_014563385.1">
    <property type="nucleotide sequence ID" value="XM_014707899.1"/>
</dbReference>
<dbReference type="GeneID" id="26262118"/>
<sequence>MAFLDNITQYVNTIKKHNSVLRTVLTCIPLLLLLSTNKSNSISSKEMVQEYLNGKNSAEIPESCDFKSFDASKRFILNNLPPRQTLRIQAYAEYEKNYCQIVSALKMMNISNINVVVDFNMPDERCEYLFDIDLRFSKIMHMAVYPLRNHQPNSDLLLVAEVFFPSSIVFSMKDVLFPNTPANRLEIHIRTTRRDMRQFMNFVRSISFVRTHPYGSYFYVPIGGSYINGTAFISLVMPIIVYFVLDWTCMAYEVSCTRILLGSVLYYISPMFLVLFVRRNESMCLCAIFMVLNPKIGMIYALVCYTRMVHDVYTLGFRHLKSVNMLKPLK</sequence>
<keyword evidence="1" id="KW-0812">Transmembrane</keyword>
<dbReference type="VEuPathDB" id="MicrosporidiaDB:M896_080780"/>
<keyword evidence="3" id="KW-1185">Reference proteome</keyword>
<keyword evidence="1" id="KW-0472">Membrane</keyword>
<dbReference type="Proteomes" id="UP000031056">
    <property type="component" value="Unassembled WGS sequence"/>
</dbReference>
<feature type="transmembrane region" description="Helical" evidence="1">
    <location>
        <begin position="284"/>
        <end position="303"/>
    </location>
</feature>
<evidence type="ECO:0000313" key="2">
    <source>
        <dbReference type="EMBL" id="KHN69343.1"/>
    </source>
</evidence>
<evidence type="ECO:0000313" key="3">
    <source>
        <dbReference type="Proteomes" id="UP000031056"/>
    </source>
</evidence>
<feature type="transmembrane region" description="Helical" evidence="1">
    <location>
        <begin position="257"/>
        <end position="277"/>
    </location>
</feature>
<proteinExistence type="predicted"/>
<accession>A0A0B2UJ38</accession>
<dbReference type="HOGENOM" id="CLU_075093_0_0_1"/>
<organism evidence="2 3">
    <name type="scientific">Ordospora colligata OC4</name>
    <dbReference type="NCBI Taxonomy" id="1354746"/>
    <lineage>
        <taxon>Eukaryota</taxon>
        <taxon>Fungi</taxon>
        <taxon>Fungi incertae sedis</taxon>
        <taxon>Microsporidia</taxon>
        <taxon>Ordosporidae</taxon>
        <taxon>Ordospora</taxon>
    </lineage>
</organism>
<dbReference type="EMBL" id="JOKQ01000008">
    <property type="protein sequence ID" value="KHN69343.1"/>
    <property type="molecule type" value="Genomic_DNA"/>
</dbReference>
<comment type="caution">
    <text evidence="2">The sequence shown here is derived from an EMBL/GenBank/DDBJ whole genome shotgun (WGS) entry which is preliminary data.</text>
</comment>
<name>A0A0B2UJ38_9MICR</name>